<protein>
    <submittedName>
        <fullName evidence="2">Uncharacterized protein</fullName>
    </submittedName>
</protein>
<name>A0A2M9CLP9_9MICO</name>
<feature type="transmembrane region" description="Helical" evidence="1">
    <location>
        <begin position="12"/>
        <end position="32"/>
    </location>
</feature>
<gene>
    <name evidence="2" type="ORF">CLV46_2387</name>
</gene>
<accession>A0A2M9CLP9</accession>
<keyword evidence="1" id="KW-1133">Transmembrane helix</keyword>
<keyword evidence="3" id="KW-1185">Reference proteome</keyword>
<dbReference type="RefSeq" id="WP_100364962.1">
    <property type="nucleotide sequence ID" value="NZ_PGFF01000001.1"/>
</dbReference>
<comment type="caution">
    <text evidence="2">The sequence shown here is derived from an EMBL/GenBank/DDBJ whole genome shotgun (WGS) entry which is preliminary data.</text>
</comment>
<dbReference type="AlphaFoldDB" id="A0A2M9CLP9"/>
<evidence type="ECO:0000256" key="1">
    <source>
        <dbReference type="SAM" id="Phobius"/>
    </source>
</evidence>
<evidence type="ECO:0000313" key="3">
    <source>
        <dbReference type="Proteomes" id="UP000228758"/>
    </source>
</evidence>
<organism evidence="2 3">
    <name type="scientific">Diaminobutyricimonas aerilata</name>
    <dbReference type="NCBI Taxonomy" id="1162967"/>
    <lineage>
        <taxon>Bacteria</taxon>
        <taxon>Bacillati</taxon>
        <taxon>Actinomycetota</taxon>
        <taxon>Actinomycetes</taxon>
        <taxon>Micrococcales</taxon>
        <taxon>Microbacteriaceae</taxon>
        <taxon>Diaminobutyricimonas</taxon>
    </lineage>
</organism>
<keyword evidence="1" id="KW-0812">Transmembrane</keyword>
<feature type="transmembrane region" description="Helical" evidence="1">
    <location>
        <begin position="44"/>
        <end position="61"/>
    </location>
</feature>
<keyword evidence="1" id="KW-0472">Membrane</keyword>
<dbReference type="EMBL" id="PGFF01000001">
    <property type="protein sequence ID" value="PJJ72810.1"/>
    <property type="molecule type" value="Genomic_DNA"/>
</dbReference>
<sequence length="67" mass="7288">MFLRNRPKQPLSAWWLVVIGVALLAVGLVWLVAAQGDVPRRVDVLPIAGLVCIVFGVVLGIRGEKLK</sequence>
<proteinExistence type="predicted"/>
<reference evidence="2 3" key="1">
    <citation type="submission" date="2017-11" db="EMBL/GenBank/DDBJ databases">
        <title>Genomic Encyclopedia of Archaeal and Bacterial Type Strains, Phase II (KMG-II): From Individual Species to Whole Genera.</title>
        <authorList>
            <person name="Goeker M."/>
        </authorList>
    </citation>
    <scope>NUCLEOTIDE SEQUENCE [LARGE SCALE GENOMIC DNA]</scope>
    <source>
        <strain evidence="2 3">DSM 27393</strain>
    </source>
</reference>
<dbReference type="Proteomes" id="UP000228758">
    <property type="component" value="Unassembled WGS sequence"/>
</dbReference>
<evidence type="ECO:0000313" key="2">
    <source>
        <dbReference type="EMBL" id="PJJ72810.1"/>
    </source>
</evidence>